<accession>A0ABS8KWT5</accession>
<comment type="cofactor">
    <cofactor evidence="9">
        <name>[2Fe-2S] cluster</name>
        <dbReference type="ChEBI" id="CHEBI:190135"/>
    </cofactor>
</comment>
<comment type="cofactor">
    <cofactor evidence="1">
        <name>FAD</name>
        <dbReference type="ChEBI" id="CHEBI:57692"/>
    </cofactor>
</comment>
<dbReference type="Pfam" id="PF00970">
    <property type="entry name" value="FAD_binding_6"/>
    <property type="match status" value="1"/>
</dbReference>
<keyword evidence="7" id="KW-0408">Iron</keyword>
<name>A0ABS8KWT5_9HYPH</name>
<dbReference type="PROSITE" id="PS51085">
    <property type="entry name" value="2FE2S_FER_2"/>
    <property type="match status" value="1"/>
</dbReference>
<evidence type="ECO:0000256" key="4">
    <source>
        <dbReference type="ARBA" id="ARBA00022723"/>
    </source>
</evidence>
<evidence type="ECO:0000256" key="8">
    <source>
        <dbReference type="ARBA" id="ARBA00023014"/>
    </source>
</evidence>
<dbReference type="EMBL" id="JAJISD010000007">
    <property type="protein sequence ID" value="MCC8430553.1"/>
    <property type="molecule type" value="Genomic_DNA"/>
</dbReference>
<dbReference type="Pfam" id="PF00175">
    <property type="entry name" value="NAD_binding_1"/>
    <property type="match status" value="1"/>
</dbReference>
<dbReference type="RefSeq" id="WP_230551718.1">
    <property type="nucleotide sequence ID" value="NZ_JAJISD010000007.1"/>
</dbReference>
<keyword evidence="5" id="KW-0274">FAD</keyword>
<dbReference type="InterPro" id="IPR039261">
    <property type="entry name" value="FNR_nucleotide-bd"/>
</dbReference>
<keyword evidence="2" id="KW-0285">Flavoprotein</keyword>
<evidence type="ECO:0000256" key="1">
    <source>
        <dbReference type="ARBA" id="ARBA00001974"/>
    </source>
</evidence>
<reference evidence="14 15" key="1">
    <citation type="submission" date="2021-11" db="EMBL/GenBank/DDBJ databases">
        <authorList>
            <person name="Lee D.-H."/>
            <person name="Kim S.-B."/>
        </authorList>
    </citation>
    <scope>NUCLEOTIDE SEQUENCE [LARGE SCALE GENOMIC DNA]</scope>
    <source>
        <strain evidence="14 15">KCTC 52223</strain>
    </source>
</reference>
<evidence type="ECO:0000256" key="5">
    <source>
        <dbReference type="ARBA" id="ARBA00022827"/>
    </source>
</evidence>
<dbReference type="SUPFAM" id="SSF54292">
    <property type="entry name" value="2Fe-2S ferredoxin-like"/>
    <property type="match status" value="1"/>
</dbReference>
<proteinExistence type="inferred from homology"/>
<evidence type="ECO:0000256" key="7">
    <source>
        <dbReference type="ARBA" id="ARBA00023004"/>
    </source>
</evidence>
<dbReference type="InterPro" id="IPR017927">
    <property type="entry name" value="FAD-bd_FR_type"/>
</dbReference>
<evidence type="ECO:0000256" key="3">
    <source>
        <dbReference type="ARBA" id="ARBA00022714"/>
    </source>
</evidence>
<comment type="caution">
    <text evidence="14">The sequence shown here is derived from an EMBL/GenBank/DDBJ whole genome shotgun (WGS) entry which is preliminary data.</text>
</comment>
<evidence type="ECO:0000259" key="13">
    <source>
        <dbReference type="PROSITE" id="PS51384"/>
    </source>
</evidence>
<evidence type="ECO:0000256" key="11">
    <source>
        <dbReference type="SAM" id="MobiDB-lite"/>
    </source>
</evidence>
<evidence type="ECO:0000256" key="9">
    <source>
        <dbReference type="ARBA" id="ARBA00034078"/>
    </source>
</evidence>
<keyword evidence="8" id="KW-0411">Iron-sulfur</keyword>
<evidence type="ECO:0000259" key="12">
    <source>
        <dbReference type="PROSITE" id="PS51085"/>
    </source>
</evidence>
<dbReference type="Gene3D" id="2.40.30.10">
    <property type="entry name" value="Translation factors"/>
    <property type="match status" value="1"/>
</dbReference>
<dbReference type="PRINTS" id="PR00371">
    <property type="entry name" value="FPNCR"/>
</dbReference>
<dbReference type="PROSITE" id="PS51384">
    <property type="entry name" value="FAD_FR"/>
    <property type="match status" value="1"/>
</dbReference>
<dbReference type="InterPro" id="IPR001041">
    <property type="entry name" value="2Fe-2S_ferredoxin-type"/>
</dbReference>
<evidence type="ECO:0000313" key="14">
    <source>
        <dbReference type="EMBL" id="MCC8430553.1"/>
    </source>
</evidence>
<feature type="domain" description="FAD-binding FR-type" evidence="13">
    <location>
        <begin position="248"/>
        <end position="353"/>
    </location>
</feature>
<feature type="domain" description="2Fe-2S ferredoxin-type" evidence="12">
    <location>
        <begin position="537"/>
        <end position="621"/>
    </location>
</feature>
<dbReference type="Gene3D" id="3.40.50.80">
    <property type="entry name" value="Nucleotide-binding domain of ferredoxin-NADP reductase (FNR) module"/>
    <property type="match status" value="1"/>
</dbReference>
<dbReference type="PRINTS" id="PR00406">
    <property type="entry name" value="CYTB5RDTASE"/>
</dbReference>
<dbReference type="PANTHER" id="PTHR47354:SF6">
    <property type="entry name" value="NADH OXIDOREDUCTASE HCR"/>
    <property type="match status" value="1"/>
</dbReference>
<evidence type="ECO:0000313" key="15">
    <source>
        <dbReference type="Proteomes" id="UP001198862"/>
    </source>
</evidence>
<dbReference type="InterPro" id="IPR012675">
    <property type="entry name" value="Beta-grasp_dom_sf"/>
</dbReference>
<keyword evidence="6" id="KW-0560">Oxidoreductase</keyword>
<dbReference type="Pfam" id="PF00111">
    <property type="entry name" value="Fer2"/>
    <property type="match status" value="1"/>
</dbReference>
<keyword evidence="3" id="KW-0001">2Fe-2S</keyword>
<dbReference type="PANTHER" id="PTHR47354">
    <property type="entry name" value="NADH OXIDOREDUCTASE HCR"/>
    <property type="match status" value="1"/>
</dbReference>
<comment type="similarity">
    <text evidence="10">In the N-terminal section; belongs to the FAD-binding oxidoreductase type 6 family.</text>
</comment>
<evidence type="ECO:0000256" key="10">
    <source>
        <dbReference type="ARBA" id="ARBA00061434"/>
    </source>
</evidence>
<dbReference type="CDD" id="cd06217">
    <property type="entry name" value="FNR_iron_sulfur_binding_3"/>
    <property type="match status" value="1"/>
</dbReference>
<gene>
    <name evidence="14" type="ORF">LJ725_16380</name>
</gene>
<dbReference type="CDD" id="cd00207">
    <property type="entry name" value="fer2"/>
    <property type="match status" value="1"/>
</dbReference>
<dbReference type="InterPro" id="IPR006058">
    <property type="entry name" value="2Fe2S_fd_BS"/>
</dbReference>
<dbReference type="InterPro" id="IPR008333">
    <property type="entry name" value="Cbr1-like_FAD-bd_dom"/>
</dbReference>
<feature type="region of interest" description="Disordered" evidence="11">
    <location>
        <begin position="1"/>
        <end position="45"/>
    </location>
</feature>
<evidence type="ECO:0000256" key="2">
    <source>
        <dbReference type="ARBA" id="ARBA00022630"/>
    </source>
</evidence>
<dbReference type="InterPro" id="IPR036010">
    <property type="entry name" value="2Fe-2S_ferredoxin-like_sf"/>
</dbReference>
<keyword evidence="15" id="KW-1185">Reference proteome</keyword>
<dbReference type="InterPro" id="IPR001709">
    <property type="entry name" value="Flavoprot_Pyr_Nucl_cyt_Rdtase"/>
</dbReference>
<dbReference type="Gene3D" id="3.10.20.30">
    <property type="match status" value="1"/>
</dbReference>
<dbReference type="InterPro" id="IPR001433">
    <property type="entry name" value="OxRdtase_FAD/NAD-bd"/>
</dbReference>
<organism evidence="14 15">
    <name type="scientific">Reyranella aquatilis</name>
    <dbReference type="NCBI Taxonomy" id="2035356"/>
    <lineage>
        <taxon>Bacteria</taxon>
        <taxon>Pseudomonadati</taxon>
        <taxon>Pseudomonadota</taxon>
        <taxon>Alphaproteobacteria</taxon>
        <taxon>Hyphomicrobiales</taxon>
        <taxon>Reyranellaceae</taxon>
        <taxon>Reyranella</taxon>
    </lineage>
</organism>
<sequence>MAQVPDPHAGHHPDASQAPSSPLQGELPTTPGAQPSNCASGDSGMSGCMMGMPRKQLYPQLMELPAMTPAVLAKIEAEAHSRIDHATKAMSKAQEEYQRAIRDNDTAAMAVAAARERIAVGELQSGTAALRALAEARPPRQIALTWFREQMNVVSPGNAEERPGPFGLSGFHVISMAVVATFALTMLVLGIGRHRRAAALVNRLLQAPSAPPKTPSSHGVPSLAILPPRSADSVNAPLVQPRARPGTPWAGSMRVASIVRETPHVKTFRLVEPNGGLLPFAFQPGQFLTLSCNVGDRVVRRSYTIASPPTRTAYVEVTVKREDDGEMSRHLHDSVTVGTLLDVRGPSGVFVFDGGGADSIVLIAGGVGITPMMCVIRYLTDTSWPGDIFLVFAARNTDELIFREELEYLQRRYPRLHVVAAVAARSEGSAWMGLEGQITKESIAHAVPAIEKRRVHLCGPPTMMDAMRRVLAELGVPAAQIKTEAFGPAVGLAPPPRPTPAPEPPAAVASLIQSTDEGDSGAAATSPPGGVAGPATATISFARSGKSAPLSPEKTVLEVAESIGVPIDYSCRGGTCGICKTKLLAGAVSMEVQDALSDEDNAAGLILACQARSLGDVTVDA</sequence>
<protein>
    <submittedName>
        <fullName evidence="14">FAD-binding oxidoreductase</fullName>
    </submittedName>
</protein>
<dbReference type="InterPro" id="IPR017938">
    <property type="entry name" value="Riboflavin_synthase-like_b-brl"/>
</dbReference>
<dbReference type="InterPro" id="IPR050415">
    <property type="entry name" value="MRET"/>
</dbReference>
<evidence type="ECO:0000256" key="6">
    <source>
        <dbReference type="ARBA" id="ARBA00023002"/>
    </source>
</evidence>
<dbReference type="PROSITE" id="PS00197">
    <property type="entry name" value="2FE2S_FER_1"/>
    <property type="match status" value="1"/>
</dbReference>
<dbReference type="Proteomes" id="UP001198862">
    <property type="component" value="Unassembled WGS sequence"/>
</dbReference>
<dbReference type="SUPFAM" id="SSF52343">
    <property type="entry name" value="Ferredoxin reductase-like, C-terminal NADP-linked domain"/>
    <property type="match status" value="1"/>
</dbReference>
<keyword evidence="4" id="KW-0479">Metal-binding</keyword>
<dbReference type="SUPFAM" id="SSF63380">
    <property type="entry name" value="Riboflavin synthase domain-like"/>
    <property type="match status" value="1"/>
</dbReference>